<name>A0ABP0G128_CLALP</name>
<comment type="caution">
    <text evidence="2">The sequence shown here is derived from an EMBL/GenBank/DDBJ whole genome shotgun (WGS) entry which is preliminary data.</text>
</comment>
<feature type="domain" description="VWFA" evidence="1">
    <location>
        <begin position="217"/>
        <end position="396"/>
    </location>
</feature>
<dbReference type="EMBL" id="CAWYQH010000099">
    <property type="protein sequence ID" value="CAK8685228.1"/>
    <property type="molecule type" value="Genomic_DNA"/>
</dbReference>
<dbReference type="PANTHER" id="PTHR24020">
    <property type="entry name" value="COLLAGEN ALPHA"/>
    <property type="match status" value="1"/>
</dbReference>
<dbReference type="SMART" id="SM00327">
    <property type="entry name" value="VWA"/>
    <property type="match status" value="1"/>
</dbReference>
<accession>A0ABP0G128</accession>
<evidence type="ECO:0000313" key="2">
    <source>
        <dbReference type="EMBL" id="CAK8685228.1"/>
    </source>
</evidence>
<dbReference type="InterPro" id="IPR002035">
    <property type="entry name" value="VWF_A"/>
</dbReference>
<evidence type="ECO:0000313" key="3">
    <source>
        <dbReference type="Proteomes" id="UP001642483"/>
    </source>
</evidence>
<dbReference type="Proteomes" id="UP001642483">
    <property type="component" value="Unassembled WGS sequence"/>
</dbReference>
<reference evidence="2 3" key="1">
    <citation type="submission" date="2024-02" db="EMBL/GenBank/DDBJ databases">
        <authorList>
            <person name="Daric V."/>
            <person name="Darras S."/>
        </authorList>
    </citation>
    <scope>NUCLEOTIDE SEQUENCE [LARGE SCALE GENOMIC DNA]</scope>
</reference>
<dbReference type="Pfam" id="PF00092">
    <property type="entry name" value="VWA"/>
    <property type="match status" value="1"/>
</dbReference>
<sequence>MKTVIRTKQEKFTSYQRCKGLKQSMLQFKFAIYVLTFWVCEIRAFNIVVDENLIRNITPPAEAKSIENFFPKPSAKKFFGYEMQAISRDVFTSFLIGAPKAIGITPAMKPSAGSLLGIKGEIFQCRFTFHRGLTDKLGMGCTKAKDLPDSNAKDSLGQSFEVAANGDLIACVPTRHQNCQDSEFVPGYCYRLKRSTRRWEGDPQTTANVCPTTQNFDLVFLLDASGSIGSKHFGLVKDWTKQLSNNFNIEDGSTRIGVITYSGVLSNFFSEERTTVKITLGQYTNHRSFEQAVDAIVYDNGDATFTASALRTAACQFSISDRKRVLILLTDGESSDRKELSDNANFVRSRGVMTFAVGVGEANLKELQTIATGTDSSERVYFVENFDALSEIAGQLKTDITTVLEGSADSTSASYELWNGQYGFAVKQNPTVS</sequence>
<keyword evidence="3" id="KW-1185">Reference proteome</keyword>
<dbReference type="CDD" id="cd01450">
    <property type="entry name" value="vWFA_subfamily_ECM"/>
    <property type="match status" value="1"/>
</dbReference>
<dbReference type="PRINTS" id="PR00453">
    <property type="entry name" value="VWFADOMAIN"/>
</dbReference>
<dbReference type="Gene3D" id="3.40.50.410">
    <property type="entry name" value="von Willebrand factor, type A domain"/>
    <property type="match status" value="1"/>
</dbReference>
<dbReference type="PANTHER" id="PTHR24020:SF20">
    <property type="entry name" value="PH DOMAIN-CONTAINING PROTEIN"/>
    <property type="match status" value="1"/>
</dbReference>
<dbReference type="InterPro" id="IPR050525">
    <property type="entry name" value="ECM_Assembly_Org"/>
</dbReference>
<dbReference type="SUPFAM" id="SSF53300">
    <property type="entry name" value="vWA-like"/>
    <property type="match status" value="1"/>
</dbReference>
<dbReference type="PROSITE" id="PS50234">
    <property type="entry name" value="VWFA"/>
    <property type="match status" value="1"/>
</dbReference>
<organism evidence="2 3">
    <name type="scientific">Clavelina lepadiformis</name>
    <name type="common">Light-bulb sea squirt</name>
    <name type="synonym">Ascidia lepadiformis</name>
    <dbReference type="NCBI Taxonomy" id="159417"/>
    <lineage>
        <taxon>Eukaryota</taxon>
        <taxon>Metazoa</taxon>
        <taxon>Chordata</taxon>
        <taxon>Tunicata</taxon>
        <taxon>Ascidiacea</taxon>
        <taxon>Aplousobranchia</taxon>
        <taxon>Clavelinidae</taxon>
        <taxon>Clavelina</taxon>
    </lineage>
</organism>
<proteinExistence type="predicted"/>
<evidence type="ECO:0000259" key="1">
    <source>
        <dbReference type="PROSITE" id="PS50234"/>
    </source>
</evidence>
<dbReference type="InterPro" id="IPR036465">
    <property type="entry name" value="vWFA_dom_sf"/>
</dbReference>
<gene>
    <name evidence="2" type="ORF">CVLEPA_LOCUS16369</name>
</gene>
<protein>
    <recommendedName>
        <fullName evidence="1">VWFA domain-containing protein</fullName>
    </recommendedName>
</protein>